<dbReference type="InterPro" id="IPR051681">
    <property type="entry name" value="Ser/Thr_Kinases-Pseudokinases"/>
</dbReference>
<dbReference type="InterPro" id="IPR008271">
    <property type="entry name" value="Ser/Thr_kinase_AS"/>
</dbReference>
<dbReference type="PANTHER" id="PTHR44329:SF288">
    <property type="entry name" value="MITOGEN-ACTIVATED PROTEIN KINASE KINASE KINASE 20"/>
    <property type="match status" value="1"/>
</dbReference>
<keyword evidence="4" id="KW-0067">ATP-binding</keyword>
<dbReference type="InterPro" id="IPR001245">
    <property type="entry name" value="Ser-Thr/Tyr_kinase_cat_dom"/>
</dbReference>
<dbReference type="EMBL" id="OZ019906">
    <property type="protein sequence ID" value="CAK9203742.1"/>
    <property type="molecule type" value="Genomic_DNA"/>
</dbReference>
<organism evidence="7 8">
    <name type="scientific">Sphagnum troendelagicum</name>
    <dbReference type="NCBI Taxonomy" id="128251"/>
    <lineage>
        <taxon>Eukaryota</taxon>
        <taxon>Viridiplantae</taxon>
        <taxon>Streptophyta</taxon>
        <taxon>Embryophyta</taxon>
        <taxon>Bryophyta</taxon>
        <taxon>Sphagnophytina</taxon>
        <taxon>Sphagnopsida</taxon>
        <taxon>Sphagnales</taxon>
        <taxon>Sphagnaceae</taxon>
        <taxon>Sphagnum</taxon>
    </lineage>
</organism>
<reference evidence="7" key="1">
    <citation type="submission" date="2024-02" db="EMBL/GenBank/DDBJ databases">
        <authorList>
            <consortium name="ELIXIR-Norway"/>
            <consortium name="Elixir Norway"/>
        </authorList>
    </citation>
    <scope>NUCLEOTIDE SEQUENCE</scope>
</reference>
<sequence length="768" mass="87938">METGDNLFLSMRLQSSTFVHSDGVSKNQEVMADTYYSTAPQELWTEPLSEDRQDATTSSTGEHTYYSTAPQELWTELLPKDLQDQNFVSETQINESESSCVEVHLLEQSDILLLQLLAEGGQAHVYFARCKHFSTPVVVKRLKHRNVDLHRLQRRMETVMQTRKKNNSAICRVFGVGTDFFGNAWVALERMGGDLRTLIDHRVKHLEDGQMPFDYNNAVTMMIDIARAMEDLHRCDLIHADLKASNILVTPVNMDPREEEVDGLQQALESMYFYVKIGDFETSDGVVGTRFWRAPEVLQALRDKAKPILSPAADVYSYGMLCYELLTGRIPFEECARLDYDVVFSGQRPELPAHVNLTMKELLHACWHMEARERPGWTSIIKTLKEELMLHPPGSQQPKWRAQPWIEMERREIEAAERIQGLETKLDALISWEKVLAQELGVDFVTWKREVDLEILPIVEVIFTLRKWLRGDSTKLFDGMMMINHTTRGDGAKTGDKAEYAFRKAWDLVKKTWTKHVGKGFHPRESGTDIICGLEIREEGQIDGKKATGRTVREIWDYETVEPCNLLGPTAEYWLKKILATSKEWKAFRGTLHAWHREKEDNFLRWKFNLQQVLKVWEELSVSFHVWHVKSPIAFIAWQTLKKTPSSVVRSSVSALLGLDEEPSSVIRASVSALLGLDEEHSEPAEDSDFEETKFEFFVHNVISKVYLEVNNGSKLEATIESMEAWKAFELEKVTIRKLFLENVLGSASEGSSSSKSMCCGLQAAPWH</sequence>
<evidence type="ECO:0000313" key="7">
    <source>
        <dbReference type="EMBL" id="CAK9203742.1"/>
    </source>
</evidence>
<feature type="compositionally biased region" description="Polar residues" evidence="5">
    <location>
        <begin position="55"/>
        <end position="65"/>
    </location>
</feature>
<evidence type="ECO:0000313" key="8">
    <source>
        <dbReference type="Proteomes" id="UP001497512"/>
    </source>
</evidence>
<dbReference type="SUPFAM" id="SSF56112">
    <property type="entry name" value="Protein kinase-like (PK-like)"/>
    <property type="match status" value="1"/>
</dbReference>
<keyword evidence="8" id="KW-1185">Reference proteome</keyword>
<keyword evidence="1" id="KW-0808">Transferase</keyword>
<feature type="domain" description="Protein kinase" evidence="6">
    <location>
        <begin position="111"/>
        <end position="389"/>
    </location>
</feature>
<protein>
    <recommendedName>
        <fullName evidence="6">Protein kinase domain-containing protein</fullName>
    </recommendedName>
</protein>
<keyword evidence="2" id="KW-0547">Nucleotide-binding</keyword>
<dbReference type="PROSITE" id="PS00108">
    <property type="entry name" value="PROTEIN_KINASE_ST"/>
    <property type="match status" value="1"/>
</dbReference>
<evidence type="ECO:0000256" key="3">
    <source>
        <dbReference type="ARBA" id="ARBA00022777"/>
    </source>
</evidence>
<dbReference type="InterPro" id="IPR000719">
    <property type="entry name" value="Prot_kinase_dom"/>
</dbReference>
<evidence type="ECO:0000256" key="5">
    <source>
        <dbReference type="SAM" id="MobiDB-lite"/>
    </source>
</evidence>
<dbReference type="SMART" id="SM00220">
    <property type="entry name" value="S_TKc"/>
    <property type="match status" value="1"/>
</dbReference>
<keyword evidence="3" id="KW-0418">Kinase</keyword>
<dbReference type="Pfam" id="PF07714">
    <property type="entry name" value="PK_Tyr_Ser-Thr"/>
    <property type="match status" value="1"/>
</dbReference>
<proteinExistence type="predicted"/>
<dbReference type="Gene3D" id="1.10.510.10">
    <property type="entry name" value="Transferase(Phosphotransferase) domain 1"/>
    <property type="match status" value="1"/>
</dbReference>
<dbReference type="InterPro" id="IPR011009">
    <property type="entry name" value="Kinase-like_dom_sf"/>
</dbReference>
<accession>A0ABP0TSY1</accession>
<evidence type="ECO:0000259" key="6">
    <source>
        <dbReference type="PROSITE" id="PS50011"/>
    </source>
</evidence>
<evidence type="ECO:0000256" key="4">
    <source>
        <dbReference type="ARBA" id="ARBA00022840"/>
    </source>
</evidence>
<gene>
    <name evidence="7" type="ORF">CSSPTR1EN2_LOCUS7038</name>
</gene>
<dbReference type="PANTHER" id="PTHR44329">
    <property type="entry name" value="SERINE/THREONINE-PROTEIN KINASE TNNI3K-RELATED"/>
    <property type="match status" value="1"/>
</dbReference>
<dbReference type="PROSITE" id="PS50011">
    <property type="entry name" value="PROTEIN_KINASE_DOM"/>
    <property type="match status" value="1"/>
</dbReference>
<name>A0ABP0TSY1_9BRYO</name>
<evidence type="ECO:0000256" key="2">
    <source>
        <dbReference type="ARBA" id="ARBA00022741"/>
    </source>
</evidence>
<evidence type="ECO:0000256" key="1">
    <source>
        <dbReference type="ARBA" id="ARBA00022679"/>
    </source>
</evidence>
<dbReference type="Proteomes" id="UP001497512">
    <property type="component" value="Chromosome 14"/>
</dbReference>
<feature type="region of interest" description="Disordered" evidence="5">
    <location>
        <begin position="42"/>
        <end position="65"/>
    </location>
</feature>